<dbReference type="InterPro" id="IPR050807">
    <property type="entry name" value="TransReg_Diox_bact_type"/>
</dbReference>
<dbReference type="PANTHER" id="PTHR46797">
    <property type="entry name" value="HTH-TYPE TRANSCRIPTIONAL REGULATOR"/>
    <property type="match status" value="1"/>
</dbReference>
<dbReference type="CDD" id="cd00093">
    <property type="entry name" value="HTH_XRE"/>
    <property type="match status" value="1"/>
</dbReference>
<dbReference type="InterPro" id="IPR001387">
    <property type="entry name" value="Cro/C1-type_HTH"/>
</dbReference>
<evidence type="ECO:0000256" key="1">
    <source>
        <dbReference type="ARBA" id="ARBA00023125"/>
    </source>
</evidence>
<keyword evidence="1" id="KW-0238">DNA-binding</keyword>
<gene>
    <name evidence="3" type="ORF">GALL_194760</name>
</gene>
<dbReference type="EMBL" id="MLJW01000118">
    <property type="protein sequence ID" value="OIQ98501.1"/>
    <property type="molecule type" value="Genomic_DNA"/>
</dbReference>
<dbReference type="GO" id="GO:0005829">
    <property type="term" value="C:cytosol"/>
    <property type="evidence" value="ECO:0007669"/>
    <property type="project" value="TreeGrafter"/>
</dbReference>
<proteinExistence type="predicted"/>
<sequence>MTPNEKRLALKMGRAIAVRRQQRQLTQAELAEAIGVEQETISRFERGATLPPLGRLSDIADALSCPLDELLRTGSPRFEDRAQGIARILEKLTEPDRRLIGDIVEQLCARLLKNKV</sequence>
<dbReference type="Gene3D" id="1.10.260.40">
    <property type="entry name" value="lambda repressor-like DNA-binding domains"/>
    <property type="match status" value="1"/>
</dbReference>
<dbReference type="PROSITE" id="PS50943">
    <property type="entry name" value="HTH_CROC1"/>
    <property type="match status" value="1"/>
</dbReference>
<dbReference type="SUPFAM" id="SSF47413">
    <property type="entry name" value="lambda repressor-like DNA-binding domains"/>
    <property type="match status" value="1"/>
</dbReference>
<name>A0A1J5SE60_9ZZZZ</name>
<dbReference type="GO" id="GO:0003677">
    <property type="term" value="F:DNA binding"/>
    <property type="evidence" value="ECO:0007669"/>
    <property type="project" value="UniProtKB-KW"/>
</dbReference>
<accession>A0A1J5SE60</accession>
<dbReference type="AlphaFoldDB" id="A0A1J5SE60"/>
<feature type="domain" description="HTH cro/C1-type" evidence="2">
    <location>
        <begin position="16"/>
        <end position="70"/>
    </location>
</feature>
<reference evidence="3" key="1">
    <citation type="submission" date="2016-10" db="EMBL/GenBank/DDBJ databases">
        <title>Sequence of Gallionella enrichment culture.</title>
        <authorList>
            <person name="Poehlein A."/>
            <person name="Muehling M."/>
            <person name="Daniel R."/>
        </authorList>
    </citation>
    <scope>NUCLEOTIDE SEQUENCE</scope>
</reference>
<dbReference type="PANTHER" id="PTHR46797:SF24">
    <property type="entry name" value="DNA-BINDING PHAGE PROTEIN"/>
    <property type="match status" value="1"/>
</dbReference>
<protein>
    <submittedName>
        <fullName evidence="3">Anaerobic benzoate catabolism transcriptional regulator</fullName>
    </submittedName>
</protein>
<dbReference type="Pfam" id="PF01381">
    <property type="entry name" value="HTH_3"/>
    <property type="match status" value="1"/>
</dbReference>
<comment type="caution">
    <text evidence="3">The sequence shown here is derived from an EMBL/GenBank/DDBJ whole genome shotgun (WGS) entry which is preliminary data.</text>
</comment>
<dbReference type="InterPro" id="IPR010982">
    <property type="entry name" value="Lambda_DNA-bd_dom_sf"/>
</dbReference>
<organism evidence="3">
    <name type="scientific">mine drainage metagenome</name>
    <dbReference type="NCBI Taxonomy" id="410659"/>
    <lineage>
        <taxon>unclassified sequences</taxon>
        <taxon>metagenomes</taxon>
        <taxon>ecological metagenomes</taxon>
    </lineage>
</organism>
<evidence type="ECO:0000313" key="3">
    <source>
        <dbReference type="EMBL" id="OIQ98501.1"/>
    </source>
</evidence>
<dbReference type="SMART" id="SM00530">
    <property type="entry name" value="HTH_XRE"/>
    <property type="match status" value="1"/>
</dbReference>
<dbReference type="GO" id="GO:0003700">
    <property type="term" value="F:DNA-binding transcription factor activity"/>
    <property type="evidence" value="ECO:0007669"/>
    <property type="project" value="TreeGrafter"/>
</dbReference>
<evidence type="ECO:0000259" key="2">
    <source>
        <dbReference type="PROSITE" id="PS50943"/>
    </source>
</evidence>